<dbReference type="InterPro" id="IPR045292">
    <property type="entry name" value="Complex1_LYR_NDUFB9_LYRM3"/>
</dbReference>
<keyword evidence="8" id="KW-0679">Respiratory chain</keyword>
<keyword evidence="6" id="KW-0813">Transport</keyword>
<keyword evidence="11" id="KW-0007">Acetylation</keyword>
<organism evidence="17">
    <name type="scientific">Phallusia mammillata</name>
    <dbReference type="NCBI Taxonomy" id="59560"/>
    <lineage>
        <taxon>Eukaryota</taxon>
        <taxon>Metazoa</taxon>
        <taxon>Chordata</taxon>
        <taxon>Tunicata</taxon>
        <taxon>Ascidiacea</taxon>
        <taxon>Phlebobranchia</taxon>
        <taxon>Ascidiidae</taxon>
        <taxon>Phallusia</taxon>
    </lineage>
</organism>
<keyword evidence="9" id="KW-0999">Mitochondrion inner membrane</keyword>
<keyword evidence="7" id="KW-0597">Phosphoprotein</keyword>
<feature type="domain" description="Complex 1 LYR protein" evidence="16">
    <location>
        <begin position="18"/>
        <end position="79"/>
    </location>
</feature>
<evidence type="ECO:0000256" key="7">
    <source>
        <dbReference type="ARBA" id="ARBA00022553"/>
    </source>
</evidence>
<evidence type="ECO:0000256" key="3">
    <source>
        <dbReference type="ARBA" id="ARBA00009508"/>
    </source>
</evidence>
<keyword evidence="17" id="KW-0830">Ubiquinone</keyword>
<keyword evidence="10" id="KW-0249">Electron transport</keyword>
<reference evidence="17" key="1">
    <citation type="submission" date="2020-04" db="EMBL/GenBank/DDBJ databases">
        <authorList>
            <person name="Neveu A P."/>
        </authorList>
    </citation>
    <scope>NUCLEOTIDE SEQUENCE</scope>
    <source>
        <tissue evidence="17">Whole embryo</tissue>
    </source>
</reference>
<evidence type="ECO:0000313" key="17">
    <source>
        <dbReference type="EMBL" id="CAB3264267.1"/>
    </source>
</evidence>
<comment type="subunit">
    <text evidence="4">Mammalian complex I is composed of 45 different subunits.</text>
</comment>
<evidence type="ECO:0000256" key="2">
    <source>
        <dbReference type="ARBA" id="ARBA00004443"/>
    </source>
</evidence>
<evidence type="ECO:0000256" key="10">
    <source>
        <dbReference type="ARBA" id="ARBA00022982"/>
    </source>
</evidence>
<dbReference type="GO" id="GO:0005743">
    <property type="term" value="C:mitochondrial inner membrane"/>
    <property type="evidence" value="ECO:0007669"/>
    <property type="project" value="UniProtKB-SubCell"/>
</dbReference>
<evidence type="ECO:0000256" key="1">
    <source>
        <dbReference type="ARBA" id="ARBA00002920"/>
    </source>
</evidence>
<comment type="subcellular location">
    <subcellularLocation>
        <location evidence="2">Mitochondrion inner membrane</location>
        <topology evidence="2">Peripheral membrane protein</topology>
        <orientation evidence="2">Matrix side</orientation>
    </subcellularLocation>
</comment>
<proteinExistence type="evidence at transcript level"/>
<evidence type="ECO:0000256" key="15">
    <source>
        <dbReference type="ARBA" id="ARBA00032528"/>
    </source>
</evidence>
<evidence type="ECO:0000256" key="13">
    <source>
        <dbReference type="ARBA" id="ARBA00023136"/>
    </source>
</evidence>
<comment type="similarity">
    <text evidence="3">Belongs to the complex I LYR family.</text>
</comment>
<protein>
    <recommendedName>
        <fullName evidence="5">NADH dehydrogenase [ubiquinone] 1 beta subcomplex subunit 9</fullName>
    </recommendedName>
    <alternativeName>
        <fullName evidence="14">Complex I-B22</fullName>
    </alternativeName>
    <alternativeName>
        <fullName evidence="15">NADH-ubiquinone oxidoreductase B22 subunit</fullName>
    </alternativeName>
</protein>
<dbReference type="InterPro" id="IPR008011">
    <property type="entry name" value="Complex1_LYR_dom"/>
</dbReference>
<evidence type="ECO:0000256" key="11">
    <source>
        <dbReference type="ARBA" id="ARBA00022990"/>
    </source>
</evidence>
<evidence type="ECO:0000256" key="6">
    <source>
        <dbReference type="ARBA" id="ARBA00022448"/>
    </source>
</evidence>
<keyword evidence="13" id="KW-0472">Membrane</keyword>
<dbReference type="CDD" id="cd20263">
    <property type="entry name" value="Complex1_LYR_NDUFB9_LYRM3"/>
    <property type="match status" value="1"/>
</dbReference>
<accession>A0A6F9DLF0</accession>
<dbReference type="PANTHER" id="PTHR12868:SF0">
    <property type="entry name" value="NADH DEHYDROGENASE [UBIQUINONE] 1 BETA SUBCOMPLEX SUBUNIT 9"/>
    <property type="match status" value="1"/>
</dbReference>
<evidence type="ECO:0000256" key="14">
    <source>
        <dbReference type="ARBA" id="ARBA00030192"/>
    </source>
</evidence>
<dbReference type="Pfam" id="PF05347">
    <property type="entry name" value="Complex1_LYR"/>
    <property type="match status" value="1"/>
</dbReference>
<evidence type="ECO:0000256" key="8">
    <source>
        <dbReference type="ARBA" id="ARBA00022660"/>
    </source>
</evidence>
<keyword evidence="12" id="KW-0496">Mitochondrion</keyword>
<gene>
    <name evidence="17" type="primary">Ndufb9</name>
</gene>
<dbReference type="AlphaFoldDB" id="A0A6F9DLF0"/>
<evidence type="ECO:0000256" key="4">
    <source>
        <dbReference type="ARBA" id="ARBA00011790"/>
    </source>
</evidence>
<evidence type="ECO:0000256" key="12">
    <source>
        <dbReference type="ARBA" id="ARBA00023128"/>
    </source>
</evidence>
<dbReference type="GO" id="GO:0006120">
    <property type="term" value="P:mitochondrial electron transport, NADH to ubiquinone"/>
    <property type="evidence" value="ECO:0007669"/>
    <property type="project" value="InterPro"/>
</dbReference>
<comment type="function">
    <text evidence="1">Accessory subunit of the mitochondrial membrane respiratory chain NADH dehydrogenase (Complex I), that is believed to be not involved in catalysis. Complex I functions in the transfer of electrons from NADH to the respiratory chain. The immediate electron acceptor for the enzyme is believed to be ubiquinone.</text>
</comment>
<evidence type="ECO:0000256" key="9">
    <source>
        <dbReference type="ARBA" id="ARBA00022792"/>
    </source>
</evidence>
<name>A0A6F9DLF0_9ASCI</name>
<sequence length="201" mass="24289">MANVVPAGSLYKFLSHKRKVLALYKKAQRHLEFYCAPQGRDVYAYEHTLLRARFDKHKNETDPERATQLLRLGEEEFWENQHPMPIIFSNEPGGVAWERPVKNQVPEAYMNEWDPKYKAMFPDYFENREKWYKLKQKTWDDEISWLKEWDKKNIEKGVKMTDAMPAAKERDGFPPFWWRFVTKPLEKPKLMDWFPNNGDKW</sequence>
<dbReference type="EMBL" id="LR788405">
    <property type="protein sequence ID" value="CAB3264267.1"/>
    <property type="molecule type" value="mRNA"/>
</dbReference>
<evidence type="ECO:0000256" key="5">
    <source>
        <dbReference type="ARBA" id="ARBA00018684"/>
    </source>
</evidence>
<dbReference type="InterPro" id="IPR033034">
    <property type="entry name" value="NDUFB9"/>
</dbReference>
<dbReference type="PANTHER" id="PTHR12868">
    <property type="entry name" value="NADH-UBIQUINONE OXIDOREDUCTASE B22 SUBUNIT"/>
    <property type="match status" value="1"/>
</dbReference>
<evidence type="ECO:0000259" key="16">
    <source>
        <dbReference type="Pfam" id="PF05347"/>
    </source>
</evidence>